<accession>G8C1H8</accession>
<sequence length="1171" mass="136315">MLSQIPDTAEGITKLLRSKNTTASDVVEVVFKFSELKTNFPNKEVFVLELIQDRWNDQRVLDYKNNYQIWRLYNDMWSTINNSITVKKLFKNLKFPQLVLQSTQIIEQNKWEFLNEFYRTCTLINSEVTVAFTFEIALKCLASILGMLCDVRDEVTLTHEFRANIIDAVIKLTDLNNIKPEVSIKYSNTYCETLLLPTLKYMVRFNDTDFNSTLNDKEHPPNDNTIEKLLEYSGYYLYDSSLHTPQQLEKLIKKSGASISFADSKLLFNLSINFLSKQNFKDLEKILILLTNLHQDILPDLLIKLALKRKTLSHEFLETLFKTTVENAQKNMLYDETFWSLITHILELDIEIGIKNTNQILVLIENQYSNNHNSTFLVFEKLITCYVNAREYPNFISIWAKYVLAKDPEQNNLFFSENLFTNALSRNITALSISQLSSVLASYIHDIQVEKKNARVKGLLEILLHGLKYVSPTILPELKIVLIKVFDDNLKSNKTLWRIRFLIMEAFDDIVTEESIEEICSKDFKSLLKSADDPKYLFFNYFKIREYKEFKLTDIIEEFIKYLKKTEKNEMRDISGYIFLHWPTLISNEFSKSQVDYIIDLLINGDMEEVMSKLFEDDDFFEEPRLVSTLVAKLASEYKNDIAIRYLREIPIQCIQKNVRIQLIDSIGSKAKISQGDLELVNHLLQYPTFKTKIETDIEKLYVFTKSQSKKYDLINPIFERVWSNYLSQMKERSQKEFIDNMINMLLSNISKGHKFFEISFLICKISPTVLVDQLQSKLIEISLTQMKKSKDDELIWNLNCLFTIFKKSDYSISAALNKSVKDEIANILKTGFNKLNKELMSITFLIYSSVYDNDLQYLFAHYLKLRNLGIPTLKIIEGVNFAIKQDQTKNFNGFNLVFSDIINEFSNVPSDMSGFLLELFISLLDNIEKENVVAVNLFQKSLSDFFTSSGRFINNKEDFILVLKTFEQLLLSKPWLFSQYSIELLFPICYNAAVLFNDGYHSNDDIFIITTKVISKILLVHRVKLSNRNHLLNSFFCSYLELLSLNETFGLTEASAGPLARLISNFCEPSNISSSRSQSNKEIIDSKISMIRHSLRKDVPVLLINYIHLSINNKFKAEIRHELIPCIYSVLNLLSRQELNIVNAALDNAGKQYFRTIYQDYTKKGKWSED</sequence>
<reference evidence="2 3" key="1">
    <citation type="journal article" date="2011" name="Proc. Natl. Acad. Sci. U.S.A.">
        <title>Evolutionary erosion of yeast sex chromosomes by mating-type switching accidents.</title>
        <authorList>
            <person name="Gordon J.L."/>
            <person name="Armisen D."/>
            <person name="Proux-Wera E."/>
            <person name="Oheigeartaigh S.S."/>
            <person name="Byrne K.P."/>
            <person name="Wolfe K.H."/>
        </authorList>
    </citation>
    <scope>NUCLEOTIDE SEQUENCE [LARGE SCALE GENOMIC DNA]</scope>
    <source>
        <strain evidence="3">ATCC 24235 / CBS 4417 / NBRC 1672 / NRRL Y-8282 / UCD 70-5</strain>
    </source>
</reference>
<evidence type="ECO:0000313" key="3">
    <source>
        <dbReference type="Proteomes" id="UP000005666"/>
    </source>
</evidence>
<dbReference type="KEGG" id="tpf:TPHA_0O00350"/>
<keyword evidence="3" id="KW-1185">Reference proteome</keyword>
<dbReference type="GO" id="GO:0005730">
    <property type="term" value="C:nucleolus"/>
    <property type="evidence" value="ECO:0007669"/>
    <property type="project" value="TreeGrafter"/>
</dbReference>
<dbReference type="GeneID" id="11530730"/>
<dbReference type="OMA" id="CHVNARE"/>
<dbReference type="Proteomes" id="UP000005666">
    <property type="component" value="Chromosome 15"/>
</dbReference>
<dbReference type="GO" id="GO:0042254">
    <property type="term" value="P:ribosome biogenesis"/>
    <property type="evidence" value="ECO:0007669"/>
    <property type="project" value="TreeGrafter"/>
</dbReference>
<name>G8C1H8_TETPH</name>
<dbReference type="RefSeq" id="XP_003688440.1">
    <property type="nucleotide sequence ID" value="XM_003688392.1"/>
</dbReference>
<dbReference type="PANTHER" id="PTHR15682">
    <property type="entry name" value="UNHEALTHY RIBOSOME BIOGENESIS PROTEIN 2 HOMOLOG"/>
    <property type="match status" value="1"/>
</dbReference>
<dbReference type="InterPro" id="IPR018849">
    <property type="entry name" value="Urb2/Npa2_C"/>
</dbReference>
<dbReference type="OrthoDB" id="160374at2759"/>
<dbReference type="Pfam" id="PF10441">
    <property type="entry name" value="Urb2"/>
    <property type="match status" value="1"/>
</dbReference>
<dbReference type="AlphaFoldDB" id="G8C1H8"/>
<dbReference type="eggNOG" id="ENOG502QTEB">
    <property type="taxonomic scope" value="Eukaryota"/>
</dbReference>
<dbReference type="HOGENOM" id="CLU_008472_0_0_1"/>
<evidence type="ECO:0000313" key="2">
    <source>
        <dbReference type="EMBL" id="CCE66006.1"/>
    </source>
</evidence>
<dbReference type="PANTHER" id="PTHR15682:SF2">
    <property type="entry name" value="UNHEALTHY RIBOSOME BIOGENESIS PROTEIN 2 HOMOLOG"/>
    <property type="match status" value="1"/>
</dbReference>
<proteinExistence type="predicted"/>
<organism evidence="2 3">
    <name type="scientific">Tetrapisispora phaffii (strain ATCC 24235 / CBS 4417 / NBRC 1672 / NRRL Y-8282 / UCD 70-5)</name>
    <name type="common">Yeast</name>
    <name type="synonym">Fabospora phaffii</name>
    <dbReference type="NCBI Taxonomy" id="1071381"/>
    <lineage>
        <taxon>Eukaryota</taxon>
        <taxon>Fungi</taxon>
        <taxon>Dikarya</taxon>
        <taxon>Ascomycota</taxon>
        <taxon>Saccharomycotina</taxon>
        <taxon>Saccharomycetes</taxon>
        <taxon>Saccharomycetales</taxon>
        <taxon>Saccharomycetaceae</taxon>
        <taxon>Tetrapisispora</taxon>
    </lineage>
</organism>
<feature type="domain" description="Nucleolar 27S pre-rRNA processing Urb2/Npa2 C-terminal" evidence="1">
    <location>
        <begin position="963"/>
        <end position="1170"/>
    </location>
</feature>
<dbReference type="InterPro" id="IPR052609">
    <property type="entry name" value="Ribosome_Biogenesis_Reg"/>
</dbReference>
<evidence type="ECO:0000259" key="1">
    <source>
        <dbReference type="Pfam" id="PF10441"/>
    </source>
</evidence>
<dbReference type="EMBL" id="HE612870">
    <property type="protein sequence ID" value="CCE66006.1"/>
    <property type="molecule type" value="Genomic_DNA"/>
</dbReference>
<dbReference type="STRING" id="1071381.G8C1H8"/>
<protein>
    <recommendedName>
        <fullName evidence="1">Nucleolar 27S pre-rRNA processing Urb2/Npa2 C-terminal domain-containing protein</fullName>
    </recommendedName>
</protein>
<gene>
    <name evidence="2" type="primary">TPHA0O00350</name>
    <name evidence="2" type="ordered locus">TPHA_0O00350</name>
</gene>